<feature type="compositionally biased region" description="Basic and acidic residues" evidence="1">
    <location>
        <begin position="1"/>
        <end position="17"/>
    </location>
</feature>
<name>A0A4R1YML4_9RHOB</name>
<organism evidence="2 3">
    <name type="scientific">Rhodovulum steppense</name>
    <dbReference type="NCBI Taxonomy" id="540251"/>
    <lineage>
        <taxon>Bacteria</taxon>
        <taxon>Pseudomonadati</taxon>
        <taxon>Pseudomonadota</taxon>
        <taxon>Alphaproteobacteria</taxon>
        <taxon>Rhodobacterales</taxon>
        <taxon>Paracoccaceae</taxon>
        <taxon>Rhodovulum</taxon>
    </lineage>
</organism>
<dbReference type="OrthoDB" id="7796425at2"/>
<gene>
    <name evidence="2" type="ORF">EV216_1241</name>
</gene>
<dbReference type="AlphaFoldDB" id="A0A4R1YML4"/>
<keyword evidence="3" id="KW-1185">Reference proteome</keyword>
<feature type="region of interest" description="Disordered" evidence="1">
    <location>
        <begin position="1"/>
        <end position="84"/>
    </location>
</feature>
<dbReference type="Proteomes" id="UP000295277">
    <property type="component" value="Unassembled WGS sequence"/>
</dbReference>
<dbReference type="RefSeq" id="WP_132696192.1">
    <property type="nucleotide sequence ID" value="NZ_SLVM01000024.1"/>
</dbReference>
<accession>A0A4R1YML4</accession>
<proteinExistence type="predicted"/>
<feature type="compositionally biased region" description="Polar residues" evidence="1">
    <location>
        <begin position="37"/>
        <end position="51"/>
    </location>
</feature>
<reference evidence="2 3" key="1">
    <citation type="submission" date="2019-03" db="EMBL/GenBank/DDBJ databases">
        <title>Genomic Encyclopedia of Type Strains, Phase IV (KMG-IV): sequencing the most valuable type-strain genomes for metagenomic binning, comparative biology and taxonomic classification.</title>
        <authorList>
            <person name="Goeker M."/>
        </authorList>
    </citation>
    <scope>NUCLEOTIDE SEQUENCE [LARGE SCALE GENOMIC DNA]</scope>
    <source>
        <strain evidence="2 3">DSM 21153</strain>
    </source>
</reference>
<feature type="compositionally biased region" description="Basic and acidic residues" evidence="1">
    <location>
        <begin position="55"/>
        <end position="70"/>
    </location>
</feature>
<sequence>MQDAPLRLRTDSTRTETEITFSTPPTRSDWDIVILDPSTTQNVQTESSGTGTVYRDNETLVRRDPNRDTSPETGTPDGDDRPGIWAYQAFDFDQALSRGHAFRIETGALVGSGTT</sequence>
<feature type="non-terminal residue" evidence="2">
    <location>
        <position position="115"/>
    </location>
</feature>
<evidence type="ECO:0000256" key="1">
    <source>
        <dbReference type="SAM" id="MobiDB-lite"/>
    </source>
</evidence>
<evidence type="ECO:0000313" key="3">
    <source>
        <dbReference type="Proteomes" id="UP000295277"/>
    </source>
</evidence>
<dbReference type="EMBL" id="SLVM01000024">
    <property type="protein sequence ID" value="TCM78954.1"/>
    <property type="molecule type" value="Genomic_DNA"/>
</dbReference>
<protein>
    <submittedName>
        <fullName evidence="2">Uncharacterized protein</fullName>
    </submittedName>
</protein>
<comment type="caution">
    <text evidence="2">The sequence shown here is derived from an EMBL/GenBank/DDBJ whole genome shotgun (WGS) entry which is preliminary data.</text>
</comment>
<evidence type="ECO:0000313" key="2">
    <source>
        <dbReference type="EMBL" id="TCM78954.1"/>
    </source>
</evidence>